<comment type="similarity">
    <text evidence="1">Belongs to the LysR transcriptional regulatory family.</text>
</comment>
<dbReference type="SUPFAM" id="SSF46785">
    <property type="entry name" value="Winged helix' DNA-binding domain"/>
    <property type="match status" value="1"/>
</dbReference>
<evidence type="ECO:0000313" key="6">
    <source>
        <dbReference type="EMBL" id="MFC7392709.1"/>
    </source>
</evidence>
<dbReference type="RefSeq" id="WP_380965126.1">
    <property type="nucleotide sequence ID" value="NZ_JBHTCO010000005.1"/>
</dbReference>
<dbReference type="Gene3D" id="1.10.10.10">
    <property type="entry name" value="Winged helix-like DNA-binding domain superfamily/Winged helix DNA-binding domain"/>
    <property type="match status" value="1"/>
</dbReference>
<dbReference type="Proteomes" id="UP001596505">
    <property type="component" value="Unassembled WGS sequence"/>
</dbReference>
<dbReference type="PANTHER" id="PTHR30126:SF40">
    <property type="entry name" value="HTH-TYPE TRANSCRIPTIONAL REGULATOR GLTR"/>
    <property type="match status" value="1"/>
</dbReference>
<feature type="domain" description="HTH lysR-type" evidence="5">
    <location>
        <begin position="1"/>
        <end position="58"/>
    </location>
</feature>
<gene>
    <name evidence="6" type="ORF">ACFQRG_06885</name>
</gene>
<dbReference type="CDD" id="cd08442">
    <property type="entry name" value="PBP2_YofA_SoxR_like"/>
    <property type="match status" value="1"/>
</dbReference>
<keyword evidence="2" id="KW-0805">Transcription regulation</keyword>
<proteinExistence type="inferred from homology"/>
<evidence type="ECO:0000256" key="2">
    <source>
        <dbReference type="ARBA" id="ARBA00023015"/>
    </source>
</evidence>
<evidence type="ECO:0000256" key="3">
    <source>
        <dbReference type="ARBA" id="ARBA00023125"/>
    </source>
</evidence>
<protein>
    <submittedName>
        <fullName evidence="6">LysR substrate-binding domain-containing protein</fullName>
    </submittedName>
</protein>
<name>A0ABW2PU55_9BACL</name>
<keyword evidence="7" id="KW-1185">Reference proteome</keyword>
<dbReference type="SUPFAM" id="SSF53850">
    <property type="entry name" value="Periplasmic binding protein-like II"/>
    <property type="match status" value="1"/>
</dbReference>
<dbReference type="Gene3D" id="3.40.190.290">
    <property type="match status" value="1"/>
</dbReference>
<dbReference type="InterPro" id="IPR005119">
    <property type="entry name" value="LysR_subst-bd"/>
</dbReference>
<reference evidence="7" key="1">
    <citation type="journal article" date="2019" name="Int. J. Syst. Evol. Microbiol.">
        <title>The Global Catalogue of Microorganisms (GCM) 10K type strain sequencing project: providing services to taxonomists for standard genome sequencing and annotation.</title>
        <authorList>
            <consortium name="The Broad Institute Genomics Platform"/>
            <consortium name="The Broad Institute Genome Sequencing Center for Infectious Disease"/>
            <person name="Wu L."/>
            <person name="Ma J."/>
        </authorList>
    </citation>
    <scope>NUCLEOTIDE SEQUENCE [LARGE SCALE GENOMIC DNA]</scope>
    <source>
        <strain evidence="7">CGMCC 1.16305</strain>
    </source>
</reference>
<organism evidence="6 7">
    <name type="scientific">Scopulibacillus cellulosilyticus</name>
    <dbReference type="NCBI Taxonomy" id="2665665"/>
    <lineage>
        <taxon>Bacteria</taxon>
        <taxon>Bacillati</taxon>
        <taxon>Bacillota</taxon>
        <taxon>Bacilli</taxon>
        <taxon>Bacillales</taxon>
        <taxon>Sporolactobacillaceae</taxon>
        <taxon>Scopulibacillus</taxon>
    </lineage>
</organism>
<evidence type="ECO:0000259" key="5">
    <source>
        <dbReference type="PROSITE" id="PS50931"/>
    </source>
</evidence>
<dbReference type="PRINTS" id="PR00039">
    <property type="entry name" value="HTHLYSR"/>
</dbReference>
<keyword evidence="3" id="KW-0238">DNA-binding</keyword>
<dbReference type="Pfam" id="PF03466">
    <property type="entry name" value="LysR_substrate"/>
    <property type="match status" value="1"/>
</dbReference>
<evidence type="ECO:0000256" key="1">
    <source>
        <dbReference type="ARBA" id="ARBA00009437"/>
    </source>
</evidence>
<dbReference type="PANTHER" id="PTHR30126">
    <property type="entry name" value="HTH-TYPE TRANSCRIPTIONAL REGULATOR"/>
    <property type="match status" value="1"/>
</dbReference>
<dbReference type="EMBL" id="JBHTCO010000005">
    <property type="protein sequence ID" value="MFC7392709.1"/>
    <property type="molecule type" value="Genomic_DNA"/>
</dbReference>
<dbReference type="InterPro" id="IPR000847">
    <property type="entry name" value="LysR_HTH_N"/>
</dbReference>
<dbReference type="InterPro" id="IPR036388">
    <property type="entry name" value="WH-like_DNA-bd_sf"/>
</dbReference>
<dbReference type="PROSITE" id="PS50931">
    <property type="entry name" value="HTH_LYSR"/>
    <property type="match status" value="1"/>
</dbReference>
<accession>A0ABW2PU55</accession>
<comment type="caution">
    <text evidence="6">The sequence shown here is derived from an EMBL/GenBank/DDBJ whole genome shotgun (WGS) entry which is preliminary data.</text>
</comment>
<sequence length="290" mass="32266">MKLEDLLVFREVAKEANITKAAESLNFVQSNVTAKIKRLEGHFETKLFYRHKHGVNLTSTGKVLLSYAEQVLLLMEEAEKMIKDSHIPSGTLSLGAMETTAATRLPGILSTYHDQYPQVELSLQTGTTEELIKATLNREIEGAFVGGKINHPELEEIDVFKEELVLVAKKNILSGIDFDQLKNQTIIVFKSGCFYRDTFEKWLGTKGIRAAKLMELNTLDGVIGCVKAGLGISLLTKSAADQLSKHEDIQQFALPGKYNKITTKFISHKDIVKTLAFSKFTSLLKSGVFN</sequence>
<evidence type="ECO:0000313" key="7">
    <source>
        <dbReference type="Proteomes" id="UP001596505"/>
    </source>
</evidence>
<dbReference type="InterPro" id="IPR036390">
    <property type="entry name" value="WH_DNA-bd_sf"/>
</dbReference>
<keyword evidence="4" id="KW-0804">Transcription</keyword>
<evidence type="ECO:0000256" key="4">
    <source>
        <dbReference type="ARBA" id="ARBA00023163"/>
    </source>
</evidence>
<dbReference type="Pfam" id="PF00126">
    <property type="entry name" value="HTH_1"/>
    <property type="match status" value="1"/>
</dbReference>